<evidence type="ECO:0000256" key="1">
    <source>
        <dbReference type="SAM" id="SignalP"/>
    </source>
</evidence>
<dbReference type="RefSeq" id="WP_141702934.1">
    <property type="nucleotide sequence ID" value="NZ_DBFYTC010000207.1"/>
</dbReference>
<evidence type="ECO:0000313" key="2">
    <source>
        <dbReference type="EMBL" id="ODM10856.1"/>
    </source>
</evidence>
<protein>
    <recommendedName>
        <fullName evidence="4">DUF5050 domain-containing protein</fullName>
    </recommendedName>
</protein>
<dbReference type="Proteomes" id="UP000095003">
    <property type="component" value="Unassembled WGS sequence"/>
</dbReference>
<sequence>MKKQSSVLLLVIMMVSFSVTGCNAAESLEHESQIESISQIETMQEDSNFMSSVFDDPEYSYTPNHSYQSYVRYLDGTTYTATNRGLFEQRDGSSKWVRLDWGNVIGIGDFLDDDLFYSVGNEVKKLSTENEQISDVYEGEDIILKITAEKRDTGSQIYLSYQSGYVEGLVLDMEGNVKEVLSMEENYRYESENKLYEKKLENPDSDFDMSLSRSDIDPCLSRKTYGKEYYSWWNSNQSGINIRTLVSIGFENGRGISLELTDFFDSCMVTPWGIVYYDAEKHGDIYLLSHKGEKKKKLWGSENGSFSFINYDEENLYGILEKDGEWYISRINFQSGEFENIHTLKDKIDKFDVLNGWIYYYNSLDMIERRKISSPEETEVISEN</sequence>
<keyword evidence="1" id="KW-0732">Signal</keyword>
<evidence type="ECO:0008006" key="4">
    <source>
        <dbReference type="Google" id="ProtNLM"/>
    </source>
</evidence>
<organism evidence="2 3">
    <name type="scientific">Eisenbergiella tayi</name>
    <dbReference type="NCBI Taxonomy" id="1432052"/>
    <lineage>
        <taxon>Bacteria</taxon>
        <taxon>Bacillati</taxon>
        <taxon>Bacillota</taxon>
        <taxon>Clostridia</taxon>
        <taxon>Lachnospirales</taxon>
        <taxon>Lachnospiraceae</taxon>
        <taxon>Eisenbergiella</taxon>
    </lineage>
</organism>
<feature type="signal peptide" evidence="1">
    <location>
        <begin position="1"/>
        <end position="24"/>
    </location>
</feature>
<dbReference type="AlphaFoldDB" id="A0A1E3ARS3"/>
<gene>
    <name evidence="2" type="ORF">BEH84_03285</name>
</gene>
<evidence type="ECO:0000313" key="3">
    <source>
        <dbReference type="Proteomes" id="UP000095003"/>
    </source>
</evidence>
<proteinExistence type="predicted"/>
<accession>A0A1E3ARS3</accession>
<feature type="chain" id="PRO_5009123100" description="DUF5050 domain-containing protein" evidence="1">
    <location>
        <begin position="25"/>
        <end position="384"/>
    </location>
</feature>
<name>A0A1E3ARS3_9FIRM</name>
<reference evidence="2 3" key="1">
    <citation type="submission" date="2016-07" db="EMBL/GenBank/DDBJ databases">
        <title>Characterization of isolates of Eisenbergiella tayi derived from blood cultures, using whole genome sequencing.</title>
        <authorList>
            <person name="Burdz T."/>
            <person name="Wiebe D."/>
            <person name="Huynh C."/>
            <person name="Bernard K."/>
        </authorList>
    </citation>
    <scope>NUCLEOTIDE SEQUENCE [LARGE SCALE GENOMIC DNA]</scope>
    <source>
        <strain evidence="2 3">NML 120489</strain>
    </source>
</reference>
<dbReference type="EMBL" id="MCGI01000003">
    <property type="protein sequence ID" value="ODM10856.1"/>
    <property type="molecule type" value="Genomic_DNA"/>
</dbReference>
<dbReference type="PROSITE" id="PS51257">
    <property type="entry name" value="PROKAR_LIPOPROTEIN"/>
    <property type="match status" value="1"/>
</dbReference>
<comment type="caution">
    <text evidence="2">The sequence shown here is derived from an EMBL/GenBank/DDBJ whole genome shotgun (WGS) entry which is preliminary data.</text>
</comment>
<dbReference type="GeneID" id="93302565"/>